<dbReference type="Proteomes" id="UP000642468">
    <property type="component" value="Unassembled WGS sequence"/>
</dbReference>
<evidence type="ECO:0000313" key="1">
    <source>
        <dbReference type="EMBL" id="MBD2716716.1"/>
    </source>
</evidence>
<organism evidence="1 2">
    <name type="scientific">Hymenobacter duratus</name>
    <dbReference type="NCBI Taxonomy" id="2771356"/>
    <lineage>
        <taxon>Bacteria</taxon>
        <taxon>Pseudomonadati</taxon>
        <taxon>Bacteroidota</taxon>
        <taxon>Cytophagia</taxon>
        <taxon>Cytophagales</taxon>
        <taxon>Hymenobacteraceae</taxon>
        <taxon>Hymenobacter</taxon>
    </lineage>
</organism>
<protein>
    <submittedName>
        <fullName evidence="1">HNH endonuclease</fullName>
    </submittedName>
</protein>
<evidence type="ECO:0000313" key="2">
    <source>
        <dbReference type="Proteomes" id="UP000642468"/>
    </source>
</evidence>
<comment type="caution">
    <text evidence="1">The sequence shown here is derived from an EMBL/GenBank/DDBJ whole genome shotgun (WGS) entry which is preliminary data.</text>
</comment>
<sequence>MPVIIVENDESEWDDATGESYHFPKRYLQYLQPGTPVIYYKGKQRSNQYAHVRLDKNPYYFGVAEVGKITPDGNSSKGDHYCEILYYRSFEQAVPASNPVTRETLEVIPASRASNFWRDGVRPCSQEVFDRILEASGLIVLPQQVVPVETNDDRQGVADAYETIVEDGTGRKVYGTRYERNPRLRARALQVHGPVCKGCGFDFEKVYGAHGRGYIHVHHLNPIASTGGMLAVNPQHDMTVLCANCHSMIHRYPKKMLSLPELQAIIARQHPSLAFPP</sequence>
<dbReference type="GO" id="GO:0004519">
    <property type="term" value="F:endonuclease activity"/>
    <property type="evidence" value="ECO:0007669"/>
    <property type="project" value="UniProtKB-KW"/>
</dbReference>
<dbReference type="RefSeq" id="WP_190785661.1">
    <property type="nucleotide sequence ID" value="NZ_JACWZZ010000004.1"/>
</dbReference>
<dbReference type="CDD" id="cd00085">
    <property type="entry name" value="HNHc"/>
    <property type="match status" value="1"/>
</dbReference>
<keyword evidence="1" id="KW-0540">Nuclease</keyword>
<name>A0ABR8JM86_9BACT</name>
<keyword evidence="1" id="KW-0378">Hydrolase</keyword>
<dbReference type="EMBL" id="JACWZZ010000004">
    <property type="protein sequence ID" value="MBD2716716.1"/>
    <property type="molecule type" value="Genomic_DNA"/>
</dbReference>
<reference evidence="1 2" key="1">
    <citation type="submission" date="2020-09" db="EMBL/GenBank/DDBJ databases">
        <authorList>
            <person name="Kim M.K."/>
        </authorList>
    </citation>
    <scope>NUCLEOTIDE SEQUENCE [LARGE SCALE GENOMIC DNA]</scope>
    <source>
        <strain evidence="1 2">BT646</strain>
    </source>
</reference>
<keyword evidence="1" id="KW-0255">Endonuclease</keyword>
<dbReference type="InterPro" id="IPR003615">
    <property type="entry name" value="HNH_nuc"/>
</dbReference>
<proteinExistence type="predicted"/>
<keyword evidence="2" id="KW-1185">Reference proteome</keyword>
<accession>A0ABR8JM86</accession>
<gene>
    <name evidence="1" type="ORF">IC231_16835</name>
</gene>